<evidence type="ECO:0000313" key="8">
    <source>
        <dbReference type="Proteomes" id="UP000643405"/>
    </source>
</evidence>
<dbReference type="InterPro" id="IPR006260">
    <property type="entry name" value="TonB/TolA_C"/>
</dbReference>
<evidence type="ECO:0000256" key="4">
    <source>
        <dbReference type="ARBA" id="ARBA00023136"/>
    </source>
</evidence>
<feature type="region of interest" description="Disordered" evidence="5">
    <location>
        <begin position="53"/>
        <end position="301"/>
    </location>
</feature>
<dbReference type="Gene3D" id="3.30.1150.10">
    <property type="match status" value="1"/>
</dbReference>
<dbReference type="Pfam" id="PF13103">
    <property type="entry name" value="TonB_2"/>
    <property type="match status" value="1"/>
</dbReference>
<proteinExistence type="predicted"/>
<comment type="caution">
    <text evidence="7">The sequence shown here is derived from an EMBL/GenBank/DDBJ whole genome shotgun (WGS) entry which is preliminary data.</text>
</comment>
<sequence length="388" mass="40815">MKAGLTTSVVLHASLLAVGLVTMSAPSAMQVENIESFPVELVPLSEVPQSVLGERKAEKAEKPAPVPTQRPDVVADAQKVGNNSADTDAPITPEASPRPVEPSAAPPPAPEPKPQDRVADEAKPEPAKQPEPKPEPKPEPVEQPAPKPEPVPEPAPRPEPVKQPEPKPEPTPAPAQEAKPEPKQETTPDPVAETIAQEPAPTEAVQLPNSAPAPAARPDPAPAQQTAAKASETKPSTSQSSEQTAVRPKSDEKQFSTDEITALLNKAKPSGGGAKRSTEQAALGAKKTTGQTLSQSDKAALSSQLSDCWTIPVGGAETDNLKVSIRFKVTQAGKIDGRPTVETSSGNRPFDESAIRAVQKCDNQGLKLPPANGEWDQFVINFDPAEMF</sequence>
<evidence type="ECO:0000256" key="6">
    <source>
        <dbReference type="SAM" id="SignalP"/>
    </source>
</evidence>
<keyword evidence="4" id="KW-0472">Membrane</keyword>
<dbReference type="GO" id="GO:0016020">
    <property type="term" value="C:membrane"/>
    <property type="evidence" value="ECO:0007669"/>
    <property type="project" value="UniProtKB-SubCell"/>
</dbReference>
<feature type="compositionally biased region" description="Basic and acidic residues" evidence="5">
    <location>
        <begin position="113"/>
        <end position="140"/>
    </location>
</feature>
<evidence type="ECO:0000256" key="5">
    <source>
        <dbReference type="SAM" id="MobiDB-lite"/>
    </source>
</evidence>
<dbReference type="AlphaFoldDB" id="A0A8J6PZZ4"/>
<keyword evidence="2" id="KW-0812">Transmembrane</keyword>
<feature type="compositionally biased region" description="Low complexity" evidence="5">
    <location>
        <begin position="93"/>
        <end position="103"/>
    </location>
</feature>
<feature type="compositionally biased region" description="Basic and acidic residues" evidence="5">
    <location>
        <begin position="159"/>
        <end position="168"/>
    </location>
</feature>
<accession>A0A8J6PZZ4</accession>
<comment type="subcellular location">
    <subcellularLocation>
        <location evidence="1">Membrane</location>
        <topology evidence="1">Single-pass membrane protein</topology>
    </subcellularLocation>
</comment>
<evidence type="ECO:0000256" key="3">
    <source>
        <dbReference type="ARBA" id="ARBA00022989"/>
    </source>
</evidence>
<name>A0A8J6PZZ4_9HYPH</name>
<dbReference type="NCBIfam" id="TIGR01352">
    <property type="entry name" value="tonB_Cterm"/>
    <property type="match status" value="1"/>
</dbReference>
<protein>
    <submittedName>
        <fullName evidence="7">TonB family protein</fullName>
    </submittedName>
</protein>
<dbReference type="SUPFAM" id="SSF74653">
    <property type="entry name" value="TolA/TonB C-terminal domain"/>
    <property type="match status" value="1"/>
</dbReference>
<reference evidence="7" key="1">
    <citation type="submission" date="2020-09" db="EMBL/GenBank/DDBJ databases">
        <title>Genome seq and assembly of Tianweitania sp.</title>
        <authorList>
            <person name="Chhetri G."/>
        </authorList>
    </citation>
    <scope>NUCLEOTIDE SEQUENCE</scope>
    <source>
        <strain evidence="7">Rool2</strain>
    </source>
</reference>
<gene>
    <name evidence="7" type="ORF">ICI42_04065</name>
</gene>
<evidence type="ECO:0000256" key="2">
    <source>
        <dbReference type="ARBA" id="ARBA00022692"/>
    </source>
</evidence>
<dbReference type="RefSeq" id="WP_188163227.1">
    <property type="nucleotide sequence ID" value="NZ_JACVVX010000001.1"/>
</dbReference>
<keyword evidence="3" id="KW-1133">Transmembrane helix</keyword>
<organism evidence="7 8">
    <name type="scientific">Oryzicola mucosus</name>
    <dbReference type="NCBI Taxonomy" id="2767425"/>
    <lineage>
        <taxon>Bacteria</taxon>
        <taxon>Pseudomonadati</taxon>
        <taxon>Pseudomonadota</taxon>
        <taxon>Alphaproteobacteria</taxon>
        <taxon>Hyphomicrobiales</taxon>
        <taxon>Phyllobacteriaceae</taxon>
        <taxon>Oryzicola</taxon>
    </lineage>
</organism>
<feature type="compositionally biased region" description="Polar residues" evidence="5">
    <location>
        <begin position="233"/>
        <end position="244"/>
    </location>
</feature>
<evidence type="ECO:0000256" key="1">
    <source>
        <dbReference type="ARBA" id="ARBA00004167"/>
    </source>
</evidence>
<evidence type="ECO:0000313" key="7">
    <source>
        <dbReference type="EMBL" id="MBD0413825.1"/>
    </source>
</evidence>
<feature type="signal peptide" evidence="6">
    <location>
        <begin position="1"/>
        <end position="30"/>
    </location>
</feature>
<feature type="compositionally biased region" description="Polar residues" evidence="5">
    <location>
        <begin position="288"/>
        <end position="301"/>
    </location>
</feature>
<feature type="compositionally biased region" description="Pro residues" evidence="5">
    <location>
        <begin position="141"/>
        <end position="158"/>
    </location>
</feature>
<dbReference type="Proteomes" id="UP000643405">
    <property type="component" value="Unassembled WGS sequence"/>
</dbReference>
<keyword evidence="8" id="KW-1185">Reference proteome</keyword>
<feature type="chain" id="PRO_5035264695" evidence="6">
    <location>
        <begin position="31"/>
        <end position="388"/>
    </location>
</feature>
<keyword evidence="6" id="KW-0732">Signal</keyword>
<dbReference type="EMBL" id="JACVVX010000001">
    <property type="protein sequence ID" value="MBD0413825.1"/>
    <property type="molecule type" value="Genomic_DNA"/>
</dbReference>
<feature type="compositionally biased region" description="Basic and acidic residues" evidence="5">
    <location>
        <begin position="53"/>
        <end position="62"/>
    </location>
</feature>